<dbReference type="CDD" id="cd13642">
    <property type="entry name" value="PBP2_BCP_1"/>
    <property type="match status" value="1"/>
</dbReference>
<dbReference type="Gene3D" id="3.40.190.100">
    <property type="entry name" value="Glycine betaine-binding periplasmic protein, domain 2"/>
    <property type="match status" value="1"/>
</dbReference>
<dbReference type="InterPro" id="IPR007210">
    <property type="entry name" value="ABC_Gly_betaine_transp_sub-bd"/>
</dbReference>
<gene>
    <name evidence="3" type="ORF">AC244_29885</name>
</gene>
<keyword evidence="1" id="KW-0732">Signal</keyword>
<dbReference type="PATRIC" id="fig|106592.7.peg.5137"/>
<evidence type="ECO:0000313" key="4">
    <source>
        <dbReference type="Proteomes" id="UP000037425"/>
    </source>
</evidence>
<comment type="caution">
    <text evidence="3">The sequence shown here is derived from an EMBL/GenBank/DDBJ whole genome shotgun (WGS) entry which is preliminary data.</text>
</comment>
<accession>A0A0L8BGP9</accession>
<dbReference type="AlphaFoldDB" id="A0A0L8BGP9"/>
<dbReference type="SUPFAM" id="SSF53850">
    <property type="entry name" value="Periplasmic binding protein-like II"/>
    <property type="match status" value="1"/>
</dbReference>
<dbReference type="Gene3D" id="3.10.105.10">
    <property type="entry name" value="Dipeptide-binding Protein, Domain 3"/>
    <property type="match status" value="1"/>
</dbReference>
<dbReference type="OrthoDB" id="9787902at2"/>
<reference evidence="4" key="1">
    <citation type="submission" date="2015-07" db="EMBL/GenBank/DDBJ databases">
        <title>Whole genome sequence of an Ensifer adhaerens strain isolated from a cave pool in the Wind Cave National Park.</title>
        <authorList>
            <person name="Eng W.W.H."/>
            <person name="Gan H.M."/>
            <person name="Barton H.A."/>
            <person name="Savka M.A."/>
        </authorList>
    </citation>
    <scope>NUCLEOTIDE SEQUENCE [LARGE SCALE GENOMIC DNA]</scope>
    <source>
        <strain evidence="4">SD006</strain>
    </source>
</reference>
<name>A0A0L8BGP9_ENSAD</name>
<dbReference type="Proteomes" id="UP000037425">
    <property type="component" value="Unassembled WGS sequence"/>
</dbReference>
<dbReference type="Gene3D" id="3.40.190.10">
    <property type="entry name" value="Periplasmic binding protein-like II"/>
    <property type="match status" value="1"/>
</dbReference>
<evidence type="ECO:0000313" key="3">
    <source>
        <dbReference type="EMBL" id="KOF13720.1"/>
    </source>
</evidence>
<protein>
    <submittedName>
        <fullName evidence="3">Amino acid-binding protein</fullName>
    </submittedName>
</protein>
<dbReference type="Pfam" id="PF04069">
    <property type="entry name" value="OpuAC"/>
    <property type="match status" value="1"/>
</dbReference>
<feature type="chain" id="PRO_5005580951" evidence="1">
    <location>
        <begin position="26"/>
        <end position="317"/>
    </location>
</feature>
<feature type="domain" description="ABC-type glycine betaine transport system substrate-binding" evidence="2">
    <location>
        <begin position="27"/>
        <end position="305"/>
    </location>
</feature>
<feature type="signal peptide" evidence="1">
    <location>
        <begin position="1"/>
        <end position="25"/>
    </location>
</feature>
<dbReference type="EMBL" id="LGAP01000033">
    <property type="protein sequence ID" value="KOF13720.1"/>
    <property type="molecule type" value="Genomic_DNA"/>
</dbReference>
<proteinExistence type="predicted"/>
<sequence length="317" mass="34472">MKRRLEFCMSACLVLALGSAAPVAAADLVIAMPNWPSGQATANILKVSIAKKFGLDAEVKELGTLNAFVGFETGEVDIQPEVWQPNFGDIVKKYVTDKGVATLSARSVPAWQGLCATPEAAATIKTIADLSDPEKTRILDTDGDGKGELWIGAPTWLSTGIERTRANSYGYGANLTLFEAEEEVAMAGVDAAIATARPMVFYCYAPHHVFELHEIARIEEPPHDPAKWKIVGADDPLWIAKSTAATSWDAAHFQIAYATGFGKKHPDIAKFLDQVDFSPEEVTKMSYALEVERQAPADYAKKWVDDNAARIDGWAKQ</sequence>
<dbReference type="GO" id="GO:0043190">
    <property type="term" value="C:ATP-binding cassette (ABC) transporter complex"/>
    <property type="evidence" value="ECO:0007669"/>
    <property type="project" value="InterPro"/>
</dbReference>
<evidence type="ECO:0000259" key="2">
    <source>
        <dbReference type="Pfam" id="PF04069"/>
    </source>
</evidence>
<organism evidence="3 4">
    <name type="scientific">Ensifer adhaerens</name>
    <name type="common">Sinorhizobium morelense</name>
    <dbReference type="NCBI Taxonomy" id="106592"/>
    <lineage>
        <taxon>Bacteria</taxon>
        <taxon>Pseudomonadati</taxon>
        <taxon>Pseudomonadota</taxon>
        <taxon>Alphaproteobacteria</taxon>
        <taxon>Hyphomicrobiales</taxon>
        <taxon>Rhizobiaceae</taxon>
        <taxon>Sinorhizobium/Ensifer group</taxon>
        <taxon>Ensifer</taxon>
    </lineage>
</organism>
<evidence type="ECO:0000256" key="1">
    <source>
        <dbReference type="SAM" id="SignalP"/>
    </source>
</evidence>
<dbReference type="GO" id="GO:0022857">
    <property type="term" value="F:transmembrane transporter activity"/>
    <property type="evidence" value="ECO:0007669"/>
    <property type="project" value="InterPro"/>
</dbReference>